<gene>
    <name evidence="2" type="ORF">ACFSJS_24575</name>
</gene>
<name>A0ABW4PSL9_9ACTN</name>
<feature type="transmembrane region" description="Helical" evidence="1">
    <location>
        <begin position="23"/>
        <end position="44"/>
    </location>
</feature>
<organism evidence="2 3">
    <name type="scientific">Streptomyces desertarenae</name>
    <dbReference type="NCBI Taxonomy" id="2666184"/>
    <lineage>
        <taxon>Bacteria</taxon>
        <taxon>Bacillati</taxon>
        <taxon>Actinomycetota</taxon>
        <taxon>Actinomycetes</taxon>
        <taxon>Kitasatosporales</taxon>
        <taxon>Streptomycetaceae</taxon>
        <taxon>Streptomyces</taxon>
    </lineage>
</organism>
<keyword evidence="3" id="KW-1185">Reference proteome</keyword>
<evidence type="ECO:0000313" key="3">
    <source>
        <dbReference type="Proteomes" id="UP001597365"/>
    </source>
</evidence>
<evidence type="ECO:0000256" key="1">
    <source>
        <dbReference type="SAM" id="Phobius"/>
    </source>
</evidence>
<dbReference type="RefSeq" id="WP_380904044.1">
    <property type="nucleotide sequence ID" value="NZ_JBHUFU010000019.1"/>
</dbReference>
<accession>A0ABW4PSL9</accession>
<sequence length="216" mass="22930">MWTVVAGGAVVCLLFGWRGVRTYLLITVAAAAVLGTATALVLAARMTAVAVTRLRISVLPARGCEKVAAAYNAVGPHTITVLSVVPVRLADAGVLSPSGPVSLPSGPAAGSGGHGLPEDLCRVSPDRLEPLAGRLLYAVVTPDSIRLWRRQGLLRYGEAAVFDREWVWRIRRVDDGVGRLVLWTPEAGLPVSYGGRVLELRADSGSYLRFFLGYVG</sequence>
<reference evidence="3" key="1">
    <citation type="journal article" date="2019" name="Int. J. Syst. Evol. Microbiol.">
        <title>The Global Catalogue of Microorganisms (GCM) 10K type strain sequencing project: providing services to taxonomists for standard genome sequencing and annotation.</title>
        <authorList>
            <consortium name="The Broad Institute Genomics Platform"/>
            <consortium name="The Broad Institute Genome Sequencing Center for Infectious Disease"/>
            <person name="Wu L."/>
            <person name="Ma J."/>
        </authorList>
    </citation>
    <scope>NUCLEOTIDE SEQUENCE [LARGE SCALE GENOMIC DNA]</scope>
    <source>
        <strain evidence="3">CGMCC 4.7455</strain>
    </source>
</reference>
<evidence type="ECO:0000313" key="2">
    <source>
        <dbReference type="EMBL" id="MFD1832795.1"/>
    </source>
</evidence>
<comment type="caution">
    <text evidence="2">The sequence shown here is derived from an EMBL/GenBank/DDBJ whole genome shotgun (WGS) entry which is preliminary data.</text>
</comment>
<evidence type="ECO:0008006" key="4">
    <source>
        <dbReference type="Google" id="ProtNLM"/>
    </source>
</evidence>
<keyword evidence="1" id="KW-1133">Transmembrane helix</keyword>
<dbReference type="EMBL" id="JBHUFU010000019">
    <property type="protein sequence ID" value="MFD1832795.1"/>
    <property type="molecule type" value="Genomic_DNA"/>
</dbReference>
<keyword evidence="1" id="KW-0472">Membrane</keyword>
<proteinExistence type="predicted"/>
<protein>
    <recommendedName>
        <fullName evidence="4">DUF58 domain-containing protein</fullName>
    </recommendedName>
</protein>
<keyword evidence="1" id="KW-0812">Transmembrane</keyword>
<dbReference type="Proteomes" id="UP001597365">
    <property type="component" value="Unassembled WGS sequence"/>
</dbReference>